<proteinExistence type="predicted"/>
<accession>A0ABS6K9D2</accession>
<dbReference type="EMBL" id="JAHQCX010000009">
    <property type="protein sequence ID" value="MBU9727128.1"/>
    <property type="molecule type" value="Genomic_DNA"/>
</dbReference>
<feature type="chain" id="PRO_5046622342" evidence="1">
    <location>
        <begin position="28"/>
        <end position="275"/>
    </location>
</feature>
<dbReference type="RefSeq" id="WP_158353843.1">
    <property type="nucleotide sequence ID" value="NZ_JAHQCX010000009.1"/>
</dbReference>
<organism evidence="2 3">
    <name type="scientific">Diplocloster modestus</name>
    <dbReference type="NCBI Taxonomy" id="2850322"/>
    <lineage>
        <taxon>Bacteria</taxon>
        <taxon>Bacillati</taxon>
        <taxon>Bacillota</taxon>
        <taxon>Clostridia</taxon>
        <taxon>Lachnospirales</taxon>
        <taxon>Lachnospiraceae</taxon>
        <taxon>Diplocloster</taxon>
    </lineage>
</organism>
<feature type="signal peptide" evidence="1">
    <location>
        <begin position="1"/>
        <end position="27"/>
    </location>
</feature>
<reference evidence="2 3" key="1">
    <citation type="submission" date="2021-06" db="EMBL/GenBank/DDBJ databases">
        <title>Description of novel taxa of the family Lachnospiraceae.</title>
        <authorList>
            <person name="Chaplin A.V."/>
            <person name="Sokolova S.R."/>
            <person name="Pikina A.P."/>
            <person name="Korzhanova M."/>
            <person name="Belova V."/>
            <person name="Korostin D."/>
            <person name="Efimov B.A."/>
        </authorList>
    </citation>
    <scope>NUCLEOTIDE SEQUENCE [LARGE SCALE GENOMIC DNA]</scope>
    <source>
        <strain evidence="2 3">ASD4241</strain>
    </source>
</reference>
<evidence type="ECO:0000313" key="3">
    <source>
        <dbReference type="Proteomes" id="UP001314681"/>
    </source>
</evidence>
<keyword evidence="1" id="KW-0732">Signal</keyword>
<evidence type="ECO:0000256" key="1">
    <source>
        <dbReference type="SAM" id="SignalP"/>
    </source>
</evidence>
<protein>
    <submittedName>
        <fullName evidence="2">Uncharacterized protein</fullName>
    </submittedName>
</protein>
<name>A0ABS6K9D2_9FIRM</name>
<keyword evidence="3" id="KW-1185">Reference proteome</keyword>
<dbReference type="Proteomes" id="UP001314681">
    <property type="component" value="Unassembled WGS sequence"/>
</dbReference>
<gene>
    <name evidence="2" type="ORF">KTH90_13995</name>
</gene>
<comment type="caution">
    <text evidence="2">The sequence shown here is derived from an EMBL/GenBank/DDBJ whole genome shotgun (WGS) entry which is preliminary data.</text>
</comment>
<evidence type="ECO:0000313" key="2">
    <source>
        <dbReference type="EMBL" id="MBU9727128.1"/>
    </source>
</evidence>
<sequence>MKLYKKLMSLILSTILLTLLFATSAMASENVEVHERLYLNTLGYPEEVLDKLNDHQVHTLYQSIQENSNGKIVEYAGSETQILSFDESGALVDKPQTRGTIAESDLSITAIYTNYVEADWSMDISSVEVYIAYNWLNTPVVRNRDAITINWDSNLFNYIGFAAYACTLVNGQNVDIETVTTPALLNSGGLGFDIPLSYGYYPSFNSYGEVLLYFIPNFNRVSHTVSPISLQYAHYLGNVSIDFGYAGLGVSVSTNNADTRGYMFYYSSDNNYAVE</sequence>